<dbReference type="EMBL" id="SZZP01000015">
    <property type="protein sequence ID" value="TKV78784.1"/>
    <property type="molecule type" value="Genomic_DNA"/>
</dbReference>
<feature type="chain" id="PRO_5020933551" evidence="2">
    <location>
        <begin position="21"/>
        <end position="278"/>
    </location>
</feature>
<keyword evidence="2" id="KW-0732">Signal</keyword>
<dbReference type="PANTHER" id="PTHR36919">
    <property type="entry name" value="BLR1215 PROTEIN"/>
    <property type="match status" value="1"/>
</dbReference>
<sequence length="278" mass="28500">MRKLLAIAALVLASTAAAQAQYTFDYGGRTIRIDPDRGTVSIPGVYDNTGRGTKRAKREDTEQKRKAPKEAMTDARTDTKTDSRAAPPGAPAAAAPPAPPAVDQAAVPTAPAATTTEPASTGVAATPPSATAATTPPPPAPPAVQQTAAPAAKPTSAPTVGATAPSAPAPKPLANPVQAANSPLGVWLTEEKEGKIRIEQCGANLCGYAVDKKSNANGEQVLINMKPGKDKWSGRIFDPNSGSTYDSTIAMKSPDTLRVQGCAFGGMFCGGQTWTRVN</sequence>
<dbReference type="PIRSF" id="PIRSF037429">
    <property type="entry name" value="UCP037429"/>
    <property type="match status" value="1"/>
</dbReference>
<feature type="compositionally biased region" description="Pro residues" evidence="1">
    <location>
        <begin position="88"/>
        <end position="100"/>
    </location>
</feature>
<evidence type="ECO:0000313" key="5">
    <source>
        <dbReference type="Proteomes" id="UP000305095"/>
    </source>
</evidence>
<feature type="compositionally biased region" description="Basic and acidic residues" evidence="1">
    <location>
        <begin position="57"/>
        <end position="83"/>
    </location>
</feature>
<proteinExistence type="predicted"/>
<dbReference type="RefSeq" id="WP_137480683.1">
    <property type="nucleotide sequence ID" value="NZ_SZZP01000015.1"/>
</dbReference>
<feature type="region of interest" description="Disordered" evidence="1">
    <location>
        <begin position="42"/>
        <end position="178"/>
    </location>
</feature>
<dbReference type="Gene3D" id="2.40.128.520">
    <property type="match status" value="1"/>
</dbReference>
<dbReference type="Pfam" id="PF09917">
    <property type="entry name" value="DUF2147"/>
    <property type="match status" value="1"/>
</dbReference>
<name>A0A4U6RUR6_BRAEL</name>
<gene>
    <name evidence="4" type="ORF">FDV58_24025</name>
</gene>
<dbReference type="InterPro" id="IPR019223">
    <property type="entry name" value="DUF2147"/>
</dbReference>
<feature type="domain" description="DUF2147" evidence="3">
    <location>
        <begin position="185"/>
        <end position="276"/>
    </location>
</feature>
<evidence type="ECO:0000259" key="3">
    <source>
        <dbReference type="Pfam" id="PF09917"/>
    </source>
</evidence>
<feature type="signal peptide" evidence="2">
    <location>
        <begin position="1"/>
        <end position="20"/>
    </location>
</feature>
<protein>
    <submittedName>
        <fullName evidence="4">DUF2147 domain-containing protein</fullName>
    </submittedName>
</protein>
<dbReference type="Proteomes" id="UP000305095">
    <property type="component" value="Unassembled WGS sequence"/>
</dbReference>
<comment type="caution">
    <text evidence="4">The sequence shown here is derived from an EMBL/GenBank/DDBJ whole genome shotgun (WGS) entry which is preliminary data.</text>
</comment>
<reference evidence="4 5" key="1">
    <citation type="submission" date="2019-05" db="EMBL/GenBank/DDBJ databases">
        <title>Draft Genome of Bradyrhizobium elkanii strain SEMIA 938, Used in Commercial Inoculants for Lupinus spp. in Brazil.</title>
        <authorList>
            <person name="Hungria M."/>
            <person name="Delamuta J.R.M."/>
            <person name="Ribeiro R.A."/>
            <person name="Nogueira M.A."/>
        </authorList>
    </citation>
    <scope>NUCLEOTIDE SEQUENCE [LARGE SCALE GENOMIC DNA]</scope>
    <source>
        <strain evidence="4 5">Semia 938</strain>
    </source>
</reference>
<feature type="compositionally biased region" description="Low complexity" evidence="1">
    <location>
        <begin position="101"/>
        <end position="134"/>
    </location>
</feature>
<dbReference type="InterPro" id="IPR017201">
    <property type="entry name" value="UCP037429"/>
</dbReference>
<feature type="compositionally biased region" description="Low complexity" evidence="1">
    <location>
        <begin position="143"/>
        <end position="160"/>
    </location>
</feature>
<organism evidence="4 5">
    <name type="scientific">Bradyrhizobium elkanii</name>
    <dbReference type="NCBI Taxonomy" id="29448"/>
    <lineage>
        <taxon>Bacteria</taxon>
        <taxon>Pseudomonadati</taxon>
        <taxon>Pseudomonadota</taxon>
        <taxon>Alphaproteobacteria</taxon>
        <taxon>Hyphomicrobiales</taxon>
        <taxon>Nitrobacteraceae</taxon>
        <taxon>Bradyrhizobium</taxon>
    </lineage>
</organism>
<evidence type="ECO:0000256" key="2">
    <source>
        <dbReference type="SAM" id="SignalP"/>
    </source>
</evidence>
<dbReference type="PANTHER" id="PTHR36919:SF2">
    <property type="entry name" value="BLL6627 PROTEIN"/>
    <property type="match status" value="1"/>
</dbReference>
<accession>A0A4U6RUR6</accession>
<evidence type="ECO:0000256" key="1">
    <source>
        <dbReference type="SAM" id="MobiDB-lite"/>
    </source>
</evidence>
<evidence type="ECO:0000313" key="4">
    <source>
        <dbReference type="EMBL" id="TKV78784.1"/>
    </source>
</evidence>
<dbReference type="AlphaFoldDB" id="A0A4U6RUR6"/>